<dbReference type="PANTHER" id="PTHR23131:SF4">
    <property type="entry name" value="METALLO-BETA-LACTAMASE SUPERFAMILY POTEIN"/>
    <property type="match status" value="1"/>
</dbReference>
<proteinExistence type="predicted"/>
<dbReference type="Gene3D" id="1.10.10.10">
    <property type="entry name" value="Winged helix-like DNA-binding domain superfamily/Winged helix DNA-binding domain"/>
    <property type="match status" value="1"/>
</dbReference>
<comment type="caution">
    <text evidence="2">The sequence shown here is derived from an EMBL/GenBank/DDBJ whole genome shotgun (WGS) entry which is preliminary data.</text>
</comment>
<dbReference type="InterPro" id="IPR050662">
    <property type="entry name" value="Sec-metab_biosynth-thioest"/>
</dbReference>
<dbReference type="Pfam" id="PF00753">
    <property type="entry name" value="Lactamase_B"/>
    <property type="match status" value="1"/>
</dbReference>
<protein>
    <submittedName>
        <fullName evidence="2">MBL fold metallo-hydrolase</fullName>
    </submittedName>
</protein>
<evidence type="ECO:0000259" key="1">
    <source>
        <dbReference type="SMART" id="SM00849"/>
    </source>
</evidence>
<dbReference type="InterPro" id="IPR001279">
    <property type="entry name" value="Metallo-B-lactamas"/>
</dbReference>
<dbReference type="SMART" id="SM00849">
    <property type="entry name" value="Lactamase_B"/>
    <property type="match status" value="1"/>
</dbReference>
<evidence type="ECO:0000313" key="3">
    <source>
        <dbReference type="Proteomes" id="UP000823910"/>
    </source>
</evidence>
<reference evidence="2" key="2">
    <citation type="submission" date="2021-04" db="EMBL/GenBank/DDBJ databases">
        <authorList>
            <person name="Gilroy R."/>
        </authorList>
    </citation>
    <scope>NUCLEOTIDE SEQUENCE</scope>
    <source>
        <strain evidence="2">CHK180-15479</strain>
    </source>
</reference>
<dbReference type="PANTHER" id="PTHR23131">
    <property type="entry name" value="ENDORIBONUCLEASE LACTB2"/>
    <property type="match status" value="1"/>
</dbReference>
<accession>A0A9D2N2C2</accession>
<dbReference type="InterPro" id="IPR036866">
    <property type="entry name" value="RibonucZ/Hydroxyglut_hydro"/>
</dbReference>
<gene>
    <name evidence="2" type="ORF">H9704_11850</name>
</gene>
<name>A0A9D2N2C2_9FIRM</name>
<dbReference type="Proteomes" id="UP000823910">
    <property type="component" value="Unassembled WGS sequence"/>
</dbReference>
<dbReference type="SUPFAM" id="SSF56281">
    <property type="entry name" value="Metallo-hydrolase/oxidoreductase"/>
    <property type="match status" value="1"/>
</dbReference>
<evidence type="ECO:0000313" key="2">
    <source>
        <dbReference type="EMBL" id="HJC06826.1"/>
    </source>
</evidence>
<dbReference type="Gene3D" id="3.60.15.10">
    <property type="entry name" value="Ribonuclease Z/Hydroxyacylglutathione hydrolase-like"/>
    <property type="match status" value="1"/>
</dbReference>
<sequence>MEERQQETKKWEGIVEVLPGVYRIPVPLPGNPLKELNSYVIRGKGNKNLLVDTGFRLEACRKALIDGLESLGISMEDTDILLTHLHVDHTGLAPDLIRPGNKVYIGEADRWFMNDVDGVHVHRVKRLEKNGISEQLIREMLAETPSRTMAADEAFNGYTCLEEGDALEAGPYRLQAISTPGHTPGQMCFSILGTGAMILADHVLFDITPNITDWEILPDALGSYLESLDKIDKYEVTLPLPGHRQPGDFHARVRALKAHHKRRLEECLRVIKGLGKARLYDIAGNMTWKIRAAGWDDFPPAQRWFALGECLSHIDYLKKRKLIEEKEEGGQIWYEA</sequence>
<dbReference type="EMBL" id="DWWT01000062">
    <property type="protein sequence ID" value="HJC06826.1"/>
    <property type="molecule type" value="Genomic_DNA"/>
</dbReference>
<feature type="domain" description="Metallo-beta-lactamase" evidence="1">
    <location>
        <begin position="35"/>
        <end position="243"/>
    </location>
</feature>
<reference evidence="2" key="1">
    <citation type="journal article" date="2021" name="PeerJ">
        <title>Extensive microbial diversity within the chicken gut microbiome revealed by metagenomics and culture.</title>
        <authorList>
            <person name="Gilroy R."/>
            <person name="Ravi A."/>
            <person name="Getino M."/>
            <person name="Pursley I."/>
            <person name="Horton D.L."/>
            <person name="Alikhan N.F."/>
            <person name="Baker D."/>
            <person name="Gharbi K."/>
            <person name="Hall N."/>
            <person name="Watson M."/>
            <person name="Adriaenssens E.M."/>
            <person name="Foster-Nyarko E."/>
            <person name="Jarju S."/>
            <person name="Secka A."/>
            <person name="Antonio M."/>
            <person name="Oren A."/>
            <person name="Chaudhuri R.R."/>
            <person name="La Ragione R."/>
            <person name="Hildebrand F."/>
            <person name="Pallen M.J."/>
        </authorList>
    </citation>
    <scope>NUCLEOTIDE SEQUENCE</scope>
    <source>
        <strain evidence="2">CHK180-15479</strain>
    </source>
</reference>
<dbReference type="AlphaFoldDB" id="A0A9D2N2C2"/>
<organism evidence="2 3">
    <name type="scientific">Candidatus Enterocloster excrementipullorum</name>
    <dbReference type="NCBI Taxonomy" id="2838559"/>
    <lineage>
        <taxon>Bacteria</taxon>
        <taxon>Bacillati</taxon>
        <taxon>Bacillota</taxon>
        <taxon>Clostridia</taxon>
        <taxon>Lachnospirales</taxon>
        <taxon>Lachnospiraceae</taxon>
        <taxon>Enterocloster</taxon>
    </lineage>
</organism>
<dbReference type="InterPro" id="IPR036388">
    <property type="entry name" value="WH-like_DNA-bd_sf"/>
</dbReference>